<feature type="compositionally biased region" description="Polar residues" evidence="2">
    <location>
        <begin position="93"/>
        <end position="104"/>
    </location>
</feature>
<organism evidence="3">
    <name type="scientific">Pelagomonas calceolata</name>
    <dbReference type="NCBI Taxonomy" id="35677"/>
    <lineage>
        <taxon>Eukaryota</taxon>
        <taxon>Sar</taxon>
        <taxon>Stramenopiles</taxon>
        <taxon>Ochrophyta</taxon>
        <taxon>Pelagophyceae</taxon>
        <taxon>Pelagomonadales</taxon>
        <taxon>Pelagomonadaceae</taxon>
        <taxon>Pelagomonas</taxon>
    </lineage>
</organism>
<dbReference type="Proteomes" id="UP000789595">
    <property type="component" value="Unassembled WGS sequence"/>
</dbReference>
<feature type="region of interest" description="Disordered" evidence="2">
    <location>
        <begin position="82"/>
        <end position="106"/>
    </location>
</feature>
<dbReference type="GO" id="GO:0005814">
    <property type="term" value="C:centriole"/>
    <property type="evidence" value="ECO:0007669"/>
    <property type="project" value="TreeGrafter"/>
</dbReference>
<feature type="region of interest" description="Disordered" evidence="2">
    <location>
        <begin position="429"/>
        <end position="475"/>
    </location>
</feature>
<dbReference type="OrthoDB" id="551053at2759"/>
<feature type="coiled-coil region" evidence="1">
    <location>
        <begin position="322"/>
        <end position="356"/>
    </location>
</feature>
<dbReference type="PANTHER" id="PTHR35970">
    <property type="entry name" value="SODIUM CHANNEL AND CLATHRIN LINKER 1"/>
    <property type="match status" value="1"/>
</dbReference>
<dbReference type="PANTHER" id="PTHR35970:SF1">
    <property type="entry name" value="SODIUM CHANNEL AND CLATHRIN LINKER 1"/>
    <property type="match status" value="1"/>
</dbReference>
<reference evidence="3" key="1">
    <citation type="submission" date="2021-01" db="EMBL/GenBank/DDBJ databases">
        <authorList>
            <person name="Corre E."/>
            <person name="Pelletier E."/>
            <person name="Niang G."/>
            <person name="Scheremetjew M."/>
            <person name="Finn R."/>
            <person name="Kale V."/>
            <person name="Holt S."/>
            <person name="Cochrane G."/>
            <person name="Meng A."/>
            <person name="Brown T."/>
            <person name="Cohen L."/>
        </authorList>
    </citation>
    <scope>NUCLEOTIDE SEQUENCE</scope>
    <source>
        <strain evidence="3">CCMP1756</strain>
    </source>
</reference>
<dbReference type="AlphaFoldDB" id="A0A7S3ZQ83"/>
<evidence type="ECO:0000313" key="5">
    <source>
        <dbReference type="Proteomes" id="UP000789595"/>
    </source>
</evidence>
<reference evidence="4" key="2">
    <citation type="submission" date="2021-11" db="EMBL/GenBank/DDBJ databases">
        <authorList>
            <consortium name="Genoscope - CEA"/>
            <person name="William W."/>
        </authorList>
    </citation>
    <scope>NUCLEOTIDE SEQUENCE</scope>
</reference>
<keyword evidence="1" id="KW-0175">Coiled coil</keyword>
<dbReference type="GO" id="GO:0060271">
    <property type="term" value="P:cilium assembly"/>
    <property type="evidence" value="ECO:0007669"/>
    <property type="project" value="TreeGrafter"/>
</dbReference>
<proteinExistence type="predicted"/>
<dbReference type="EMBL" id="HBIW01007019">
    <property type="protein sequence ID" value="CAE0690453.1"/>
    <property type="molecule type" value="Transcribed_RNA"/>
</dbReference>
<feature type="coiled-coil region" evidence="1">
    <location>
        <begin position="143"/>
        <end position="233"/>
    </location>
</feature>
<gene>
    <name evidence="3" type="ORF">PCAL00307_LOCUS5889</name>
    <name evidence="4" type="ORF">PECAL_2P14150</name>
</gene>
<keyword evidence="5" id="KW-1185">Reference proteome</keyword>
<name>A0A7S3ZQ83_9STRA</name>
<evidence type="ECO:0000256" key="1">
    <source>
        <dbReference type="SAM" id="Coils"/>
    </source>
</evidence>
<evidence type="ECO:0000256" key="2">
    <source>
        <dbReference type="SAM" id="MobiDB-lite"/>
    </source>
</evidence>
<dbReference type="InterPro" id="IPR038911">
    <property type="entry name" value="SCLT1"/>
</dbReference>
<feature type="compositionally biased region" description="Basic and acidic residues" evidence="2">
    <location>
        <begin position="431"/>
        <end position="473"/>
    </location>
</feature>
<accession>A0A7S3ZQ83</accession>
<sequence>MAAVDKLTRQMLAGEQMSSVAALARDAPEWARAFVDAAERRVRELDDALASARGDVVKLRARAEQFVAENEQLHERLAAELEREPAQPPPAPSSNDRSVIQGPSQERARELAERVDILMAENALMVEQTAVLQAELDRCSTDLDSRTKEAASFRDEAERATEKWRALEGGEGQWREARRRLEERYVQHSTDMAQAQAQLAELKEGLTQLHAQNSTLREQLDEKTRTCADLTDRLEADGDELWQRVQAAGARARELQTSLATQTQRGDLEAEKARRAERALEQVRGDNAGMLRVMSGMEKQLASYAQREEGVAQSGRDAKEKAENALLARDKAQAKCDQALRELERLRAERVQDAETFQKRCREAVDVEARRLQQDLRRRDQEIRDRDERHAEALAIAERHGRDLARLKADADRANAALKHVQAANDAAAEGLERRAADADQRANDAVRRARDAERQLAKSVEQREADREEAEAKLVSGVVGGDGVGPAEARDTAMRYREAQSLLAQRERELAKVHRELEAEKQGRARDAADLRRDADAEKRRLEEALDAQRRAASDAHFQVQAATERHRAQLAKVAADRDAHARDADKRLRDEHETVARLAAYERELEVKLAAAAADLDAQRDYSAQLADRCQVAERRAAEAALALSKSIAEQDLLIKRYARQGAGAAAKAVSPLGAFNE</sequence>
<dbReference type="EMBL" id="CAKKNE010000002">
    <property type="protein sequence ID" value="CAH0368353.1"/>
    <property type="molecule type" value="Genomic_DNA"/>
</dbReference>
<evidence type="ECO:0000313" key="4">
    <source>
        <dbReference type="EMBL" id="CAH0368353.1"/>
    </source>
</evidence>
<evidence type="ECO:0000313" key="3">
    <source>
        <dbReference type="EMBL" id="CAE0690453.1"/>
    </source>
</evidence>
<protein>
    <submittedName>
        <fullName evidence="3">Uncharacterized protein</fullName>
    </submittedName>
</protein>